<dbReference type="Pfam" id="PF00691">
    <property type="entry name" value="OmpA"/>
    <property type="match status" value="1"/>
</dbReference>
<evidence type="ECO:0000256" key="1">
    <source>
        <dbReference type="ARBA" id="ARBA00004162"/>
    </source>
</evidence>
<feature type="compositionally biased region" description="Polar residues" evidence="8">
    <location>
        <begin position="106"/>
        <end position="116"/>
    </location>
</feature>
<dbReference type="PANTHER" id="PTHR30329:SF21">
    <property type="entry name" value="LIPOPROTEIN YIAD-RELATED"/>
    <property type="match status" value="1"/>
</dbReference>
<dbReference type="EMBL" id="CP116346">
    <property type="protein sequence ID" value="WIT11394.1"/>
    <property type="molecule type" value="Genomic_DNA"/>
</dbReference>
<feature type="region of interest" description="Disordered" evidence="8">
    <location>
        <begin position="80"/>
        <end position="128"/>
    </location>
</feature>
<evidence type="ECO:0000256" key="8">
    <source>
        <dbReference type="SAM" id="MobiDB-lite"/>
    </source>
</evidence>
<dbReference type="SUPFAM" id="SSF103088">
    <property type="entry name" value="OmpA-like"/>
    <property type="match status" value="1"/>
</dbReference>
<evidence type="ECO:0000256" key="3">
    <source>
        <dbReference type="ARBA" id="ARBA00022475"/>
    </source>
</evidence>
<dbReference type="RefSeq" id="WP_285232476.1">
    <property type="nucleotide sequence ID" value="NZ_CP116346.1"/>
</dbReference>
<keyword evidence="5 9" id="KW-1133">Transmembrane helix</keyword>
<dbReference type="PANTHER" id="PTHR30329">
    <property type="entry name" value="STATOR ELEMENT OF FLAGELLAR MOTOR COMPLEX"/>
    <property type="match status" value="1"/>
</dbReference>
<keyword evidence="11" id="KW-0969">Cilium</keyword>
<keyword evidence="11" id="KW-0282">Flagellum</keyword>
<sequence length="328" mass="35427">MPPKLSAVDAHQTVVKRVSRKQDDETHGGAWKVAFADFCLALMCLFLVLWLLASRNSERMQQLLKTAGADLIEEGQGLSSSLASGSRGSMLDRNPVPAHGEVQMKGKSTQSSNTEQPDADPRLSKSRYESAADMRELSRLIERIAAEVGLASNLHSAITPQGLRLMLHDTEAQGMFERGSASPSARMRELLRKLGPLFARMENQLIIVGHTDATAFADRSAGAFTNVALSNQRAMSARYQLLAGGMAEETVLQVSGMADRALLDPAHPQAAINRRIELMVLSSQQARQLGAMYGMPAGGLQEAATPATLLQRLQGQLAPYQPAARVTP</sequence>
<keyword evidence="12" id="KW-1185">Reference proteome</keyword>
<dbReference type="InterPro" id="IPR006665">
    <property type="entry name" value="OmpA-like"/>
</dbReference>
<evidence type="ECO:0000256" key="6">
    <source>
        <dbReference type="ARBA" id="ARBA00023136"/>
    </source>
</evidence>
<evidence type="ECO:0000256" key="7">
    <source>
        <dbReference type="PROSITE-ProRule" id="PRU00473"/>
    </source>
</evidence>
<comment type="subcellular location">
    <subcellularLocation>
        <location evidence="1">Cell membrane</location>
        <topology evidence="1">Single-pass membrane protein</topology>
    </subcellularLocation>
</comment>
<name>A0AA95NC72_9BURK</name>
<dbReference type="AlphaFoldDB" id="A0AA95NC72"/>
<dbReference type="PROSITE" id="PS51123">
    <property type="entry name" value="OMPA_2"/>
    <property type="match status" value="1"/>
</dbReference>
<evidence type="ECO:0000259" key="10">
    <source>
        <dbReference type="PROSITE" id="PS51123"/>
    </source>
</evidence>
<dbReference type="InterPro" id="IPR025713">
    <property type="entry name" value="MotB-like_N_dom"/>
</dbReference>
<evidence type="ECO:0000313" key="11">
    <source>
        <dbReference type="EMBL" id="WIT11394.1"/>
    </source>
</evidence>
<evidence type="ECO:0000256" key="5">
    <source>
        <dbReference type="ARBA" id="ARBA00022989"/>
    </source>
</evidence>
<reference evidence="11" key="1">
    <citation type="submission" date="2023-01" db="EMBL/GenBank/DDBJ databases">
        <title>Whole genome sequence of Paucibacter sp. S2-9 isolated from pond sediment.</title>
        <authorList>
            <person name="Jung J.Y."/>
        </authorList>
    </citation>
    <scope>NUCLEOTIDE SEQUENCE</scope>
    <source>
        <strain evidence="11">S2-9</strain>
    </source>
</reference>
<dbReference type="InterPro" id="IPR036737">
    <property type="entry name" value="OmpA-like_sf"/>
</dbReference>
<dbReference type="Gene3D" id="3.30.1330.60">
    <property type="entry name" value="OmpA-like domain"/>
    <property type="match status" value="1"/>
</dbReference>
<keyword evidence="6 7" id="KW-0472">Membrane</keyword>
<dbReference type="KEGG" id="pais:PFX98_21235"/>
<dbReference type="Proteomes" id="UP001177769">
    <property type="component" value="Chromosome"/>
</dbReference>
<evidence type="ECO:0000256" key="2">
    <source>
        <dbReference type="ARBA" id="ARBA00008914"/>
    </source>
</evidence>
<keyword evidence="11" id="KW-0966">Cell projection</keyword>
<feature type="compositionally biased region" description="Low complexity" evidence="8">
    <location>
        <begin position="80"/>
        <end position="91"/>
    </location>
</feature>
<dbReference type="GO" id="GO:0005886">
    <property type="term" value="C:plasma membrane"/>
    <property type="evidence" value="ECO:0007669"/>
    <property type="project" value="UniProtKB-SubCell"/>
</dbReference>
<keyword evidence="3" id="KW-1003">Cell membrane</keyword>
<evidence type="ECO:0000256" key="9">
    <source>
        <dbReference type="SAM" id="Phobius"/>
    </source>
</evidence>
<feature type="domain" description="OmpA-like" evidence="10">
    <location>
        <begin position="163"/>
        <end position="284"/>
    </location>
</feature>
<evidence type="ECO:0000313" key="12">
    <source>
        <dbReference type="Proteomes" id="UP001177769"/>
    </source>
</evidence>
<proteinExistence type="inferred from homology"/>
<dbReference type="Pfam" id="PF13677">
    <property type="entry name" value="MotB_plug"/>
    <property type="match status" value="1"/>
</dbReference>
<feature type="compositionally biased region" description="Basic and acidic residues" evidence="8">
    <location>
        <begin position="119"/>
        <end position="128"/>
    </location>
</feature>
<protein>
    <submittedName>
        <fullName evidence="11">Flagellar motor protein MotB</fullName>
    </submittedName>
</protein>
<feature type="transmembrane region" description="Helical" evidence="9">
    <location>
        <begin position="33"/>
        <end position="53"/>
    </location>
</feature>
<comment type="similarity">
    <text evidence="2">Belongs to the MotB family.</text>
</comment>
<organism evidence="11 12">
    <name type="scientific">Paucibacter sediminis</name>
    <dbReference type="NCBI Taxonomy" id="3019553"/>
    <lineage>
        <taxon>Bacteria</taxon>
        <taxon>Pseudomonadati</taxon>
        <taxon>Pseudomonadota</taxon>
        <taxon>Betaproteobacteria</taxon>
        <taxon>Burkholderiales</taxon>
        <taxon>Sphaerotilaceae</taxon>
        <taxon>Roseateles</taxon>
    </lineage>
</organism>
<dbReference type="InterPro" id="IPR050330">
    <property type="entry name" value="Bact_OuterMem_StrucFunc"/>
</dbReference>
<gene>
    <name evidence="11" type="ORF">PFX98_21235</name>
</gene>
<evidence type="ECO:0000256" key="4">
    <source>
        <dbReference type="ARBA" id="ARBA00022692"/>
    </source>
</evidence>
<keyword evidence="4 9" id="KW-0812">Transmembrane</keyword>
<accession>A0AA95NC72</accession>